<keyword evidence="9" id="KW-0378">Hydrolase</keyword>
<evidence type="ECO:0000313" key="16">
    <source>
        <dbReference type="Proteomes" id="UP000761423"/>
    </source>
</evidence>
<reference evidence="15 16" key="1">
    <citation type="submission" date="2020-02" db="EMBL/GenBank/DDBJ databases">
        <authorList>
            <person name="Chen W.-M."/>
        </authorList>
    </citation>
    <scope>NUCLEOTIDE SEQUENCE [LARGE SCALE GENOMIC DNA]</scope>
    <source>
        <strain evidence="15 16">TWA-26</strain>
    </source>
</reference>
<feature type="domain" description="Aminopeptidase N-like N-terminal" evidence="14">
    <location>
        <begin position="48"/>
        <end position="209"/>
    </location>
</feature>
<keyword evidence="6" id="KW-0031">Aminopeptidase</keyword>
<dbReference type="InterPro" id="IPR045357">
    <property type="entry name" value="Aminopeptidase_N-like_N"/>
</dbReference>
<dbReference type="SUPFAM" id="SSF63737">
    <property type="entry name" value="Leukotriene A4 hydrolase N-terminal domain"/>
    <property type="match status" value="1"/>
</dbReference>
<dbReference type="InterPro" id="IPR042097">
    <property type="entry name" value="Aminopeptidase_N-like_N_sf"/>
</dbReference>
<dbReference type="InterPro" id="IPR001930">
    <property type="entry name" value="Peptidase_M1"/>
</dbReference>
<comment type="catalytic activity">
    <reaction evidence="1">
        <text>Release of an N-terminal amino acid, Xaa-|-Yaa- from a peptide, amide or arylamide. Xaa is preferably Ala, but may be most amino acids including Pro (slow action). When a terminal hydrophobic residue is followed by a prolyl residue, the two may be released as an intact Xaa-Pro dipeptide.</text>
        <dbReference type="EC" id="3.4.11.2"/>
    </reaction>
</comment>
<evidence type="ECO:0000256" key="2">
    <source>
        <dbReference type="ARBA" id="ARBA00001947"/>
    </source>
</evidence>
<accession>A0ABX0IAE4</accession>
<dbReference type="PRINTS" id="PR00756">
    <property type="entry name" value="ALADIPTASE"/>
</dbReference>
<evidence type="ECO:0000256" key="9">
    <source>
        <dbReference type="ARBA" id="ARBA00022801"/>
    </source>
</evidence>
<dbReference type="InterPro" id="IPR014782">
    <property type="entry name" value="Peptidase_M1_dom"/>
</dbReference>
<keyword evidence="12" id="KW-0732">Signal</keyword>
<evidence type="ECO:0000256" key="11">
    <source>
        <dbReference type="ARBA" id="ARBA00023049"/>
    </source>
</evidence>
<dbReference type="EC" id="3.4.11.2" evidence="4"/>
<keyword evidence="10" id="KW-0862">Zinc</keyword>
<name>A0ABX0IAE4_9FLAO</name>
<evidence type="ECO:0000256" key="1">
    <source>
        <dbReference type="ARBA" id="ARBA00000098"/>
    </source>
</evidence>
<organism evidence="15 16">
    <name type="scientific">Flavobacterium celericrescens</name>
    <dbReference type="NCBI Taxonomy" id="2709780"/>
    <lineage>
        <taxon>Bacteria</taxon>
        <taxon>Pseudomonadati</taxon>
        <taxon>Bacteroidota</taxon>
        <taxon>Flavobacteriia</taxon>
        <taxon>Flavobacteriales</taxon>
        <taxon>Flavobacteriaceae</taxon>
        <taxon>Flavobacterium</taxon>
    </lineage>
</organism>
<feature type="domain" description="Peptidase M1 membrane alanine aminopeptidase" evidence="13">
    <location>
        <begin position="249"/>
        <end position="447"/>
    </location>
</feature>
<comment type="caution">
    <text evidence="15">The sequence shown here is derived from an EMBL/GenBank/DDBJ whole genome shotgun (WGS) entry which is preliminary data.</text>
</comment>
<dbReference type="Gene3D" id="1.10.390.10">
    <property type="entry name" value="Neutral Protease Domain 2"/>
    <property type="match status" value="1"/>
</dbReference>
<proteinExistence type="inferred from homology"/>
<dbReference type="InterPro" id="IPR050344">
    <property type="entry name" value="Peptidase_M1_aminopeptidases"/>
</dbReference>
<dbReference type="PANTHER" id="PTHR11533">
    <property type="entry name" value="PROTEASE M1 ZINC METALLOPROTEASE"/>
    <property type="match status" value="1"/>
</dbReference>
<evidence type="ECO:0000313" key="15">
    <source>
        <dbReference type="EMBL" id="NHM04069.1"/>
    </source>
</evidence>
<protein>
    <recommendedName>
        <fullName evidence="5">Aminopeptidase N</fullName>
        <ecNumber evidence="4">3.4.11.2</ecNumber>
    </recommendedName>
</protein>
<keyword evidence="16" id="KW-1185">Reference proteome</keyword>
<evidence type="ECO:0000259" key="13">
    <source>
        <dbReference type="Pfam" id="PF01433"/>
    </source>
</evidence>
<keyword evidence="11" id="KW-0482">Metalloprotease</keyword>
<evidence type="ECO:0000256" key="4">
    <source>
        <dbReference type="ARBA" id="ARBA00012564"/>
    </source>
</evidence>
<dbReference type="Pfam" id="PF01433">
    <property type="entry name" value="Peptidase_M1"/>
    <property type="match status" value="1"/>
</dbReference>
<dbReference type="CDD" id="cd09603">
    <property type="entry name" value="M1_APN_like"/>
    <property type="match status" value="1"/>
</dbReference>
<evidence type="ECO:0000259" key="14">
    <source>
        <dbReference type="Pfam" id="PF17900"/>
    </source>
</evidence>
<dbReference type="EMBL" id="JAAJBV010000003">
    <property type="protein sequence ID" value="NHM04069.1"/>
    <property type="molecule type" value="Genomic_DNA"/>
</dbReference>
<dbReference type="Pfam" id="PF17900">
    <property type="entry name" value="Peptidase_M1_N"/>
    <property type="match status" value="1"/>
</dbReference>
<keyword evidence="8" id="KW-0479">Metal-binding</keyword>
<dbReference type="SUPFAM" id="SSF55486">
    <property type="entry name" value="Metalloproteases ('zincins'), catalytic domain"/>
    <property type="match status" value="1"/>
</dbReference>
<evidence type="ECO:0000256" key="7">
    <source>
        <dbReference type="ARBA" id="ARBA00022670"/>
    </source>
</evidence>
<comment type="similarity">
    <text evidence="3">Belongs to the peptidase M1 family.</text>
</comment>
<evidence type="ECO:0000256" key="6">
    <source>
        <dbReference type="ARBA" id="ARBA00022438"/>
    </source>
</evidence>
<evidence type="ECO:0000256" key="10">
    <source>
        <dbReference type="ARBA" id="ARBA00022833"/>
    </source>
</evidence>
<dbReference type="PANTHER" id="PTHR11533:SF174">
    <property type="entry name" value="PUROMYCIN-SENSITIVE AMINOPEPTIDASE-RELATED"/>
    <property type="match status" value="1"/>
</dbReference>
<sequence length="704" mass="82116">MREIENVYIRTLLKSIKMFRILFSLLLVSFSFAQQTDKVDFIKCDALVAPNHAEKSISGTITYEFKVKKAIDTIKIDAINMEFSGVMINGKSVKFKKSGKTLNLFEGFKKGKNKLTFNYSAKPKQTLYFTGYDENLQIWTQGQGRYTSNWLPSFDDVNEKIVFNLNISYDPNLTAISNGIHESNGLYAPLSNSNSIRNFRMQKPMSSYLAMLAIGNFAKQTTTTKSGTPLEFYIDKSDVSKFESTYRYSIQMFDYLEQEIGVKYPWGIYRQVPVRDFLYAGMENTTSTIFAQDFVVDSIGFNDRNYINVNAHELAHQWFGDLITAQSGKHHWLQEGFATYYALLAERHLFGDDYFYEELYDYAEQLKHASKTDTIPVMNEKASSLSFYKKGAWALHVMREDIGAKNFQKAVKKYLKKYQYKNVNTDDFLKIVKEVSGYDVENFKKVWLEKSGFEMEIAQKYLSKNKFIQDYFALRKSKKSLSELTEILKSNAYYPIKQYIVYQTRNIPFEERKVILETALATNDILVRRAVAESTPVIPEVFKSQYETLLEDSSYQTKEIALVNLCTNFPEDREKYLFQTRYLKGNNDKSLRITWLKLAYETPALETQRLDFYLELLHYASSQYESSVRQNALELLLSIDFMNEKVITQLFLATNHHKWQFTLFARTKIRELLKNTEYRAKVEQLASTSDENMKALYLKFLNEK</sequence>
<evidence type="ECO:0000256" key="3">
    <source>
        <dbReference type="ARBA" id="ARBA00010136"/>
    </source>
</evidence>
<comment type="cofactor">
    <cofactor evidence="2">
        <name>Zn(2+)</name>
        <dbReference type="ChEBI" id="CHEBI:29105"/>
    </cofactor>
</comment>
<dbReference type="InterPro" id="IPR027268">
    <property type="entry name" value="Peptidase_M4/M1_CTD_sf"/>
</dbReference>
<feature type="chain" id="PRO_5046089257" description="Aminopeptidase N" evidence="12">
    <location>
        <begin position="34"/>
        <end position="704"/>
    </location>
</feature>
<feature type="signal peptide" evidence="12">
    <location>
        <begin position="1"/>
        <end position="33"/>
    </location>
</feature>
<evidence type="ECO:0000256" key="5">
    <source>
        <dbReference type="ARBA" id="ARBA00015611"/>
    </source>
</evidence>
<keyword evidence="7" id="KW-0645">Protease</keyword>
<dbReference type="Proteomes" id="UP000761423">
    <property type="component" value="Unassembled WGS sequence"/>
</dbReference>
<dbReference type="Gene3D" id="2.60.40.1730">
    <property type="entry name" value="tricorn interacting facor f3 domain"/>
    <property type="match status" value="1"/>
</dbReference>
<evidence type="ECO:0000256" key="12">
    <source>
        <dbReference type="SAM" id="SignalP"/>
    </source>
</evidence>
<evidence type="ECO:0000256" key="8">
    <source>
        <dbReference type="ARBA" id="ARBA00022723"/>
    </source>
</evidence>
<gene>
    <name evidence="15" type="ORF">G4L40_05050</name>
</gene>